<dbReference type="GO" id="GO:0008745">
    <property type="term" value="F:N-acetylmuramoyl-L-alanine amidase activity"/>
    <property type="evidence" value="ECO:0007669"/>
    <property type="project" value="UniProtKB-EC"/>
</dbReference>
<feature type="signal peptide" evidence="13">
    <location>
        <begin position="1"/>
        <end position="28"/>
    </location>
</feature>
<dbReference type="InterPro" id="IPR051206">
    <property type="entry name" value="NAMLAA_amidase_2"/>
</dbReference>
<keyword evidence="5" id="KW-0378">Hydrolase</keyword>
<dbReference type="SUPFAM" id="SSF55846">
    <property type="entry name" value="N-acetylmuramoyl-L-alanine amidase-like"/>
    <property type="match status" value="1"/>
</dbReference>
<feature type="repeat" description="Cell wall-binding" evidence="11">
    <location>
        <begin position="404"/>
        <end position="423"/>
    </location>
</feature>
<dbReference type="Pfam" id="PF01510">
    <property type="entry name" value="Amidase_2"/>
    <property type="match status" value="1"/>
</dbReference>
<name>A0AB36SQJ9_9BACI</name>
<evidence type="ECO:0000256" key="6">
    <source>
        <dbReference type="ARBA" id="ARBA00022969"/>
    </source>
</evidence>
<dbReference type="InterPro" id="IPR003646">
    <property type="entry name" value="SH3-like_bac-type"/>
</dbReference>
<reference evidence="15 16" key="1">
    <citation type="submission" date="2017-09" db="EMBL/GenBank/DDBJ databases">
        <title>Large-scale bioinformatics analysis of Bacillus genomes uncovers conserved roles of natural products in bacterial physiology.</title>
        <authorList>
            <consortium name="Agbiome Team Llc"/>
            <person name="Bleich R.M."/>
            <person name="Kirk G.J."/>
            <person name="Santa Maria K.C."/>
            <person name="Allen S.E."/>
            <person name="Farag S."/>
            <person name="Shank E.A."/>
            <person name="Bowers A."/>
        </authorList>
    </citation>
    <scope>NUCLEOTIDE SEQUENCE [LARGE SCALE GENOMIC DNA]</scope>
    <source>
        <strain evidence="15 16">AFS027958</strain>
    </source>
</reference>
<feature type="domain" description="SH3b" evidence="14">
    <location>
        <begin position="312"/>
        <end position="375"/>
    </location>
</feature>
<evidence type="ECO:0000256" key="7">
    <source>
        <dbReference type="ARBA" id="ARBA00023287"/>
    </source>
</evidence>
<feature type="repeat" description="Cell wall-binding" evidence="11">
    <location>
        <begin position="544"/>
        <end position="563"/>
    </location>
</feature>
<dbReference type="PROSITE" id="PS51170">
    <property type="entry name" value="CW"/>
    <property type="match status" value="11"/>
</dbReference>
<evidence type="ECO:0000256" key="12">
    <source>
        <dbReference type="SAM" id="MobiDB-lite"/>
    </source>
</evidence>
<dbReference type="EC" id="3.5.1.28" evidence="3"/>
<dbReference type="PANTHER" id="PTHR30417">
    <property type="entry name" value="N-ACETYLMURAMOYL-L-ALANINE AMIDASE AMID"/>
    <property type="match status" value="1"/>
</dbReference>
<dbReference type="PROSITE" id="PS51781">
    <property type="entry name" value="SH3B"/>
    <property type="match status" value="1"/>
</dbReference>
<feature type="repeat" description="Cell wall-binding" evidence="11">
    <location>
        <begin position="424"/>
        <end position="443"/>
    </location>
</feature>
<gene>
    <name evidence="15" type="ORF">CN596_08025</name>
</gene>
<comment type="catalytic activity">
    <reaction evidence="1">
        <text>Hydrolyzes the link between N-acetylmuramoyl residues and L-amino acid residues in certain cell-wall glycopeptides.</text>
        <dbReference type="EC" id="3.5.1.28"/>
    </reaction>
</comment>
<keyword evidence="6" id="KW-0749">Sporulation</keyword>
<evidence type="ECO:0000256" key="3">
    <source>
        <dbReference type="ARBA" id="ARBA00011901"/>
    </source>
</evidence>
<evidence type="ECO:0000313" key="15">
    <source>
        <dbReference type="EMBL" id="PEN56238.1"/>
    </source>
</evidence>
<feature type="repeat" description="Cell wall-binding" evidence="11">
    <location>
        <begin position="504"/>
        <end position="523"/>
    </location>
</feature>
<feature type="repeat" description="Cell wall-binding" evidence="11">
    <location>
        <begin position="564"/>
        <end position="583"/>
    </location>
</feature>
<evidence type="ECO:0000256" key="10">
    <source>
        <dbReference type="ARBA" id="ARBA00032390"/>
    </source>
</evidence>
<evidence type="ECO:0000256" key="4">
    <source>
        <dbReference type="ARBA" id="ARBA00022737"/>
    </source>
</evidence>
<feature type="repeat" description="Cell wall-binding" evidence="11">
    <location>
        <begin position="444"/>
        <end position="463"/>
    </location>
</feature>
<dbReference type="Pfam" id="PF08239">
    <property type="entry name" value="SH3_3"/>
    <property type="match status" value="1"/>
</dbReference>
<dbReference type="Gene3D" id="2.30.30.40">
    <property type="entry name" value="SH3 Domains"/>
    <property type="match status" value="1"/>
</dbReference>
<dbReference type="CDD" id="cd06583">
    <property type="entry name" value="PGRP"/>
    <property type="match status" value="1"/>
</dbReference>
<dbReference type="GO" id="GO:0009253">
    <property type="term" value="P:peptidoglycan catabolic process"/>
    <property type="evidence" value="ECO:0007669"/>
    <property type="project" value="InterPro"/>
</dbReference>
<dbReference type="InterPro" id="IPR002502">
    <property type="entry name" value="Amidase_domain"/>
</dbReference>
<dbReference type="Gene3D" id="2.20.120.10">
    <property type="entry name" value="Multimodular pneumococcal cell wall endolysin, domain 3"/>
    <property type="match status" value="1"/>
</dbReference>
<evidence type="ECO:0000259" key="14">
    <source>
        <dbReference type="PROSITE" id="PS51781"/>
    </source>
</evidence>
<dbReference type="GO" id="GO:0030420">
    <property type="term" value="P:establishment of competence for transformation"/>
    <property type="evidence" value="ECO:0007669"/>
    <property type="project" value="UniProtKB-KW"/>
</dbReference>
<keyword evidence="8" id="KW-0961">Cell wall biogenesis/degradation</keyword>
<feature type="repeat" description="Cell wall-binding" evidence="11">
    <location>
        <begin position="384"/>
        <end position="403"/>
    </location>
</feature>
<dbReference type="GO" id="GO:0009254">
    <property type="term" value="P:peptidoglycan turnover"/>
    <property type="evidence" value="ECO:0007669"/>
    <property type="project" value="TreeGrafter"/>
</dbReference>
<dbReference type="Gene3D" id="3.40.80.10">
    <property type="entry name" value="Peptidoglycan recognition protein-like"/>
    <property type="match status" value="1"/>
</dbReference>
<sequence>MTRNLGKYVITLTTGLTLLSTVPLTTLAEESVNQPNQLSIADGEKDAHVHGDIETVKEAKTGKVTEAEALKNIENAFKDVDGKGDGSSRSMQPKMRSSNRIGYSAADPSATKKSGTISGIPFIEWIIPAGNTDIRPANPMKAKYITIHETANTAPGANAESHAKYLYNQATSGTVRTASWHFTVDDKEIYQHLPTNENGWHAGDGGTGTGNRESIGIEIAVNQDGDYNKAVENAKKLVAHLMKQEGISASNLRRHEQWSGKKCPDIIITRGTWNSFVEGANGYLNGGTGTNPPLVDEKEDVDGNETNPAEPNIELEITGTSVNVRSGAGVNYGVVRIAKKGEKYKVLSIKDGWYEIKKGEWVKYDPSWSKLTNNAQDKDPNTTKEGWVFKNNNWYYTNSDGKMATGWKNVGGAWYYLNSSGAMVTGWQSISGAWYYLNSSGAMVTGWQSIGGAWYYLHSEGAMVTGWQSIGGKWYYLNSSGAMLTGWQSIGGKWYYLNGEGAMLTGWKSIGGKWYYLNGEGAMLTGWQSIGGKWYYLNGEGAMLTGWQSIGGKWYYLNGEGAMLTGWQSIGGKWYYLNGEGAMLTGWQSIGGNKYYFDQSGSWIEGKL</sequence>
<protein>
    <recommendedName>
        <fullName evidence="3">N-acetylmuramoyl-L-alanine amidase</fullName>
        <ecNumber evidence="3">3.5.1.28</ecNumber>
    </recommendedName>
    <alternativeName>
        <fullName evidence="10">Autolysin</fullName>
    </alternativeName>
    <alternativeName>
        <fullName evidence="9">Cell wall hydrolase</fullName>
    </alternativeName>
</protein>
<evidence type="ECO:0000256" key="2">
    <source>
        <dbReference type="ARBA" id="ARBA00007553"/>
    </source>
</evidence>
<feature type="repeat" description="Cell wall-binding" evidence="11">
    <location>
        <begin position="584"/>
        <end position="603"/>
    </location>
</feature>
<evidence type="ECO:0000256" key="13">
    <source>
        <dbReference type="SAM" id="SignalP"/>
    </source>
</evidence>
<keyword evidence="13" id="KW-0732">Signal</keyword>
<dbReference type="SUPFAM" id="SSF69360">
    <property type="entry name" value="Cell wall binding repeat"/>
    <property type="match status" value="2"/>
</dbReference>
<dbReference type="Proteomes" id="UP000220934">
    <property type="component" value="Unassembled WGS sequence"/>
</dbReference>
<dbReference type="AlphaFoldDB" id="A0AB36SQJ9"/>
<feature type="compositionally biased region" description="Polar residues" evidence="12">
    <location>
        <begin position="87"/>
        <end position="101"/>
    </location>
</feature>
<dbReference type="SMART" id="SM00287">
    <property type="entry name" value="SH3b"/>
    <property type="match status" value="1"/>
</dbReference>
<accession>A0AB36SQJ9</accession>
<feature type="repeat" description="Cell wall-binding" evidence="11">
    <location>
        <begin position="524"/>
        <end position="543"/>
    </location>
</feature>
<evidence type="ECO:0000313" key="16">
    <source>
        <dbReference type="Proteomes" id="UP000220934"/>
    </source>
</evidence>
<comment type="similarity">
    <text evidence="2">Belongs to the N-acetylmuramoyl-L-alanine amidase 2 family.</text>
</comment>
<dbReference type="RefSeq" id="WP_098060258.1">
    <property type="nucleotide sequence ID" value="NZ_NUAJ01000007.1"/>
</dbReference>
<evidence type="ECO:0000256" key="9">
    <source>
        <dbReference type="ARBA" id="ARBA00030881"/>
    </source>
</evidence>
<feature type="repeat" description="Cell wall-binding" evidence="11">
    <location>
        <begin position="484"/>
        <end position="503"/>
    </location>
</feature>
<feature type="region of interest" description="Disordered" evidence="12">
    <location>
        <begin position="80"/>
        <end position="110"/>
    </location>
</feature>
<dbReference type="EMBL" id="NUAJ01000007">
    <property type="protein sequence ID" value="PEN56238.1"/>
    <property type="molecule type" value="Genomic_DNA"/>
</dbReference>
<dbReference type="Pfam" id="PF19127">
    <property type="entry name" value="Choline_bind_3"/>
    <property type="match status" value="2"/>
</dbReference>
<dbReference type="Pfam" id="PF01473">
    <property type="entry name" value="Choline_bind_1"/>
    <property type="match status" value="4"/>
</dbReference>
<evidence type="ECO:0000256" key="8">
    <source>
        <dbReference type="ARBA" id="ARBA00023316"/>
    </source>
</evidence>
<organism evidence="15 16">
    <name type="scientific">Bacillus toyonensis</name>
    <dbReference type="NCBI Taxonomy" id="155322"/>
    <lineage>
        <taxon>Bacteria</taxon>
        <taxon>Bacillati</taxon>
        <taxon>Bacillota</taxon>
        <taxon>Bacilli</taxon>
        <taxon>Bacillales</taxon>
        <taxon>Bacillaceae</taxon>
        <taxon>Bacillus</taxon>
        <taxon>Bacillus cereus group</taxon>
    </lineage>
</organism>
<feature type="repeat" description="Cell wall-binding" evidence="11">
    <location>
        <begin position="464"/>
        <end position="483"/>
    </location>
</feature>
<keyword evidence="4" id="KW-0677">Repeat</keyword>
<evidence type="ECO:0000256" key="1">
    <source>
        <dbReference type="ARBA" id="ARBA00001561"/>
    </source>
</evidence>
<dbReference type="GO" id="GO:0071555">
    <property type="term" value="P:cell wall organization"/>
    <property type="evidence" value="ECO:0007669"/>
    <property type="project" value="UniProtKB-KW"/>
</dbReference>
<comment type="caution">
    <text evidence="15">The sequence shown here is derived from an EMBL/GenBank/DDBJ whole genome shotgun (WGS) entry which is preliminary data.</text>
</comment>
<dbReference type="Gene3D" id="2.10.270.10">
    <property type="entry name" value="Cholin Binding"/>
    <property type="match status" value="4"/>
</dbReference>
<dbReference type="GO" id="GO:0030435">
    <property type="term" value="P:sporulation resulting in formation of a cellular spore"/>
    <property type="evidence" value="ECO:0007669"/>
    <property type="project" value="UniProtKB-KW"/>
</dbReference>
<dbReference type="InterPro" id="IPR018337">
    <property type="entry name" value="Cell_wall/Cho-bd_repeat"/>
</dbReference>
<dbReference type="SMART" id="SM00644">
    <property type="entry name" value="Ami_2"/>
    <property type="match status" value="1"/>
</dbReference>
<keyword evidence="7" id="KW-0178">Competence</keyword>
<dbReference type="PANTHER" id="PTHR30417:SF11">
    <property type="entry name" value="N-ACETYLMURAMOYL-L-ALANINE AMIDASE XLYA"/>
    <property type="match status" value="1"/>
</dbReference>
<feature type="chain" id="PRO_5044218050" description="N-acetylmuramoyl-L-alanine amidase" evidence="13">
    <location>
        <begin position="29"/>
        <end position="608"/>
    </location>
</feature>
<evidence type="ECO:0000256" key="5">
    <source>
        <dbReference type="ARBA" id="ARBA00022801"/>
    </source>
</evidence>
<evidence type="ECO:0000256" key="11">
    <source>
        <dbReference type="PROSITE-ProRule" id="PRU00591"/>
    </source>
</evidence>
<proteinExistence type="inferred from homology"/>
<dbReference type="InterPro" id="IPR036505">
    <property type="entry name" value="Amidase/PGRP_sf"/>
</dbReference>